<gene>
    <name evidence="1" type="ORF">CS063_09205</name>
</gene>
<keyword evidence="2" id="KW-1185">Reference proteome</keyword>
<comment type="caution">
    <text evidence="1">The sequence shown here is derived from an EMBL/GenBank/DDBJ whole genome shotgun (WGS) entry which is preliminary data.</text>
</comment>
<proteinExistence type="predicted"/>
<dbReference type="Proteomes" id="UP000224460">
    <property type="component" value="Unassembled WGS sequence"/>
</dbReference>
<evidence type="ECO:0000313" key="2">
    <source>
        <dbReference type="Proteomes" id="UP000224460"/>
    </source>
</evidence>
<accession>A0AC61DDN8</accession>
<name>A0AC61DDN8_9FIRM</name>
<dbReference type="EMBL" id="PEDL01000008">
    <property type="protein sequence ID" value="PHV70697.1"/>
    <property type="molecule type" value="Genomic_DNA"/>
</dbReference>
<organism evidence="1 2">
    <name type="scientific">Sporanaerobium hydrogeniformans</name>
    <dbReference type="NCBI Taxonomy" id="3072179"/>
    <lineage>
        <taxon>Bacteria</taxon>
        <taxon>Bacillati</taxon>
        <taxon>Bacillota</taxon>
        <taxon>Clostridia</taxon>
        <taxon>Lachnospirales</taxon>
        <taxon>Lachnospiraceae</taxon>
        <taxon>Sporanaerobium</taxon>
    </lineage>
</organism>
<protein>
    <submittedName>
        <fullName evidence="1">Uncharacterized protein</fullName>
    </submittedName>
</protein>
<reference evidence="1" key="1">
    <citation type="submission" date="2017-10" db="EMBL/GenBank/DDBJ databases">
        <title>Genome sequence of cellulolytic Lachnospiraceae bacterium XHS1971 isolated from hotspring sediment.</title>
        <authorList>
            <person name="Vasudevan G."/>
            <person name="Joshi A.J."/>
            <person name="Hivarkar S."/>
            <person name="Lanjekar V.B."/>
            <person name="Dhakephalkar P.K."/>
            <person name="Dagar S."/>
        </authorList>
    </citation>
    <scope>NUCLEOTIDE SEQUENCE</scope>
    <source>
        <strain evidence="1">XHS1971</strain>
    </source>
</reference>
<evidence type="ECO:0000313" key="1">
    <source>
        <dbReference type="EMBL" id="PHV70697.1"/>
    </source>
</evidence>
<sequence>MEKNRNYYLDYLRIISIILLFPVHTLMIWNDYGQKFYVWGGGNRLLSSLIILINPWFMPILFVIAGMCARYSLEKRTIKQFVSERVGKLFVPFVSGVILLVPFQTLYARKYFYNYSGSIFGNIIYFFTHFTDLSGYDGAFTPGQLWFILFLFVISLIGILVTKFFSYNKVQNNISDMNIYIVIAMFILVWGGYYIGNFGGFSIGKNLVLYLLGYYVLSNDSILRLLEKYRILLMIMFCSSLFLLVITYYKYSYYGDALVNFVAWIGSCALISFAMKCLNKRTKFLDYFNKSSFPIYILHQSILVAVAYYVLLHVNGLYFQVGIIMVMSFIGTLCLYEIIKRIPYVRLLLGIK</sequence>